<dbReference type="Gene3D" id="2.40.50.90">
    <property type="match status" value="1"/>
</dbReference>
<evidence type="ECO:0000313" key="4">
    <source>
        <dbReference type="EMBL" id="CAB3366045.1"/>
    </source>
</evidence>
<evidence type="ECO:0000313" key="5">
    <source>
        <dbReference type="Proteomes" id="UP000494165"/>
    </source>
</evidence>
<protein>
    <recommendedName>
        <fullName evidence="6">C3H1-type domain-containing protein</fullName>
    </recommendedName>
</protein>
<keyword evidence="5" id="KW-1185">Reference proteome</keyword>
<keyword evidence="1" id="KW-0863">Zinc-finger</keyword>
<dbReference type="PROSITE" id="PS50103">
    <property type="entry name" value="ZF_C3H1"/>
    <property type="match status" value="1"/>
</dbReference>
<evidence type="ECO:0008006" key="6">
    <source>
        <dbReference type="Google" id="ProtNLM"/>
    </source>
</evidence>
<dbReference type="PANTHER" id="PTHR22948">
    <property type="entry name" value="TUDOR DOMAIN CONTAINING PROTEIN"/>
    <property type="match status" value="1"/>
</dbReference>
<evidence type="ECO:0000256" key="1">
    <source>
        <dbReference type="PROSITE-ProRule" id="PRU00723"/>
    </source>
</evidence>
<dbReference type="PROSITE" id="PS50304">
    <property type="entry name" value="TUDOR"/>
    <property type="match status" value="1"/>
</dbReference>
<dbReference type="Pfam" id="PF00567">
    <property type="entry name" value="TUDOR"/>
    <property type="match status" value="2"/>
</dbReference>
<dbReference type="SMART" id="SM00333">
    <property type="entry name" value="TUDOR"/>
    <property type="match status" value="2"/>
</dbReference>
<keyword evidence="1" id="KW-0479">Metal-binding</keyword>
<dbReference type="InterPro" id="IPR035437">
    <property type="entry name" value="SNase_OB-fold_sf"/>
</dbReference>
<dbReference type="AlphaFoldDB" id="A0A8S1CC80"/>
<gene>
    <name evidence="4" type="ORF">CLODIP_2_CD16183</name>
</gene>
<proteinExistence type="predicted"/>
<dbReference type="Proteomes" id="UP000494165">
    <property type="component" value="Unassembled WGS sequence"/>
</dbReference>
<organism evidence="4 5">
    <name type="scientific">Cloeon dipterum</name>
    <dbReference type="NCBI Taxonomy" id="197152"/>
    <lineage>
        <taxon>Eukaryota</taxon>
        <taxon>Metazoa</taxon>
        <taxon>Ecdysozoa</taxon>
        <taxon>Arthropoda</taxon>
        <taxon>Hexapoda</taxon>
        <taxon>Insecta</taxon>
        <taxon>Pterygota</taxon>
        <taxon>Palaeoptera</taxon>
        <taxon>Ephemeroptera</taxon>
        <taxon>Pisciforma</taxon>
        <taxon>Baetidae</taxon>
        <taxon>Cloeon</taxon>
    </lineage>
</organism>
<keyword evidence="1" id="KW-0862">Zinc</keyword>
<feature type="domain" description="Tudor" evidence="3">
    <location>
        <begin position="92"/>
        <end position="154"/>
    </location>
</feature>
<feature type="domain" description="C3H1-type" evidence="2">
    <location>
        <begin position="269"/>
        <end position="296"/>
    </location>
</feature>
<sequence>MALVGDLINLSDDNDHLLVRDLEDGTDADLSIVAAACTTADSEQQTGRNFIGEVRHVDSIECIYVASEAQIALFERLSMTYKSIWEFKSNVTIEPGDVVTFEIDDSFVRAKIQNVYEEYFTSDALLEVYLIDYGEIYMTERSKCVKLTPASLNEPEPCVHKVKLRIPFMHDLGQATRCRMQSMLKETLKVGDKVKVQYHKEINTSDLSDEQDLVRITKISGNLVVNEILLTLLKPAQFMEVLRSTTWCSIADSMDEDNLNKTISGYDPKDETRACKLYQNMGFCDRKNCRKEHGTLDPDGWTNDREEVYCGTYDVQNHLKFSPGSYLVISVTATVRSSTTCFYGHILNALNGAQNNWHELILQLSNQSKLQIFELLPALGELVIAKSNDRFFRARVIDIIDDEIPPKATVFCVDYGFEREINFDQIWKMLPELLHSPFQAVQFLVRNFGFPITEGKTIDAVCESIDFEHAVLIKVLRVYQNE</sequence>
<dbReference type="SUPFAM" id="SSF63748">
    <property type="entry name" value="Tudor/PWWP/MBT"/>
    <property type="match status" value="2"/>
</dbReference>
<dbReference type="InterPro" id="IPR002999">
    <property type="entry name" value="Tudor"/>
</dbReference>
<name>A0A8S1CC80_9INSE</name>
<evidence type="ECO:0000259" key="2">
    <source>
        <dbReference type="PROSITE" id="PS50103"/>
    </source>
</evidence>
<dbReference type="OrthoDB" id="10052065at2759"/>
<dbReference type="InterPro" id="IPR000571">
    <property type="entry name" value="Znf_CCCH"/>
</dbReference>
<dbReference type="PANTHER" id="PTHR22948:SF76">
    <property type="entry name" value="FI20010P1-RELATED"/>
    <property type="match status" value="1"/>
</dbReference>
<dbReference type="InterPro" id="IPR050621">
    <property type="entry name" value="Tudor_domain_containing"/>
</dbReference>
<dbReference type="GO" id="GO:0008270">
    <property type="term" value="F:zinc ion binding"/>
    <property type="evidence" value="ECO:0007669"/>
    <property type="project" value="UniProtKB-KW"/>
</dbReference>
<accession>A0A8S1CC80</accession>
<feature type="zinc finger region" description="C3H1-type" evidence="1">
    <location>
        <begin position="269"/>
        <end position="296"/>
    </location>
</feature>
<dbReference type="Gene3D" id="2.30.30.140">
    <property type="match status" value="2"/>
</dbReference>
<evidence type="ECO:0000259" key="3">
    <source>
        <dbReference type="PROSITE" id="PS50304"/>
    </source>
</evidence>
<dbReference type="EMBL" id="CADEPI010000023">
    <property type="protein sequence ID" value="CAB3366045.1"/>
    <property type="molecule type" value="Genomic_DNA"/>
</dbReference>
<reference evidence="4 5" key="1">
    <citation type="submission" date="2020-04" db="EMBL/GenBank/DDBJ databases">
        <authorList>
            <person name="Alioto T."/>
            <person name="Alioto T."/>
            <person name="Gomez Garrido J."/>
        </authorList>
    </citation>
    <scope>NUCLEOTIDE SEQUENCE [LARGE SCALE GENOMIC DNA]</scope>
</reference>
<comment type="caution">
    <text evidence="4">The sequence shown here is derived from an EMBL/GenBank/DDBJ whole genome shotgun (WGS) entry which is preliminary data.</text>
</comment>
<dbReference type="GO" id="GO:0005737">
    <property type="term" value="C:cytoplasm"/>
    <property type="evidence" value="ECO:0007669"/>
    <property type="project" value="UniProtKB-ARBA"/>
</dbReference>